<organism evidence="1 2">
    <name type="scientific">Elysia marginata</name>
    <dbReference type="NCBI Taxonomy" id="1093978"/>
    <lineage>
        <taxon>Eukaryota</taxon>
        <taxon>Metazoa</taxon>
        <taxon>Spiralia</taxon>
        <taxon>Lophotrochozoa</taxon>
        <taxon>Mollusca</taxon>
        <taxon>Gastropoda</taxon>
        <taxon>Heterobranchia</taxon>
        <taxon>Euthyneura</taxon>
        <taxon>Panpulmonata</taxon>
        <taxon>Sacoglossa</taxon>
        <taxon>Placobranchoidea</taxon>
        <taxon>Plakobranchidae</taxon>
        <taxon>Elysia</taxon>
    </lineage>
</organism>
<evidence type="ECO:0008006" key="3">
    <source>
        <dbReference type="Google" id="ProtNLM"/>
    </source>
</evidence>
<proteinExistence type="predicted"/>
<gene>
    <name evidence="1" type="ORF">ElyMa_001700800</name>
</gene>
<sequence>MCIKHKASEGVNDASYANQERMAPCHLGSIKRNCDVQCGFWVWELHPDCGHFKLEMSWRSIGTSTIVLVQGFSATIGEWDLDLELEADGDCDVDLDLYFFIFLSEAVRGRGLDLEGEIELDLGLVDSGIYTGFPLGVRFLELDCDRDLRAAATAANLLVLRGIENLDLD</sequence>
<dbReference type="EMBL" id="BMAT01003455">
    <property type="protein sequence ID" value="GFS25939.1"/>
    <property type="molecule type" value="Genomic_DNA"/>
</dbReference>
<evidence type="ECO:0000313" key="2">
    <source>
        <dbReference type="Proteomes" id="UP000762676"/>
    </source>
</evidence>
<accession>A0AAV4JTB4</accession>
<comment type="caution">
    <text evidence="1">The sequence shown here is derived from an EMBL/GenBank/DDBJ whole genome shotgun (WGS) entry which is preliminary data.</text>
</comment>
<evidence type="ECO:0000313" key="1">
    <source>
        <dbReference type="EMBL" id="GFS25939.1"/>
    </source>
</evidence>
<name>A0AAV4JTB4_9GAST</name>
<keyword evidence="2" id="KW-1185">Reference proteome</keyword>
<dbReference type="AlphaFoldDB" id="A0AAV4JTB4"/>
<protein>
    <recommendedName>
        <fullName evidence="3">CBM20 domain-containing protein</fullName>
    </recommendedName>
</protein>
<reference evidence="1 2" key="1">
    <citation type="journal article" date="2021" name="Elife">
        <title>Chloroplast acquisition without the gene transfer in kleptoplastic sea slugs, Plakobranchus ocellatus.</title>
        <authorList>
            <person name="Maeda T."/>
            <person name="Takahashi S."/>
            <person name="Yoshida T."/>
            <person name="Shimamura S."/>
            <person name="Takaki Y."/>
            <person name="Nagai Y."/>
            <person name="Toyoda A."/>
            <person name="Suzuki Y."/>
            <person name="Arimoto A."/>
            <person name="Ishii H."/>
            <person name="Satoh N."/>
            <person name="Nishiyama T."/>
            <person name="Hasebe M."/>
            <person name="Maruyama T."/>
            <person name="Minagawa J."/>
            <person name="Obokata J."/>
            <person name="Shigenobu S."/>
        </authorList>
    </citation>
    <scope>NUCLEOTIDE SEQUENCE [LARGE SCALE GENOMIC DNA]</scope>
</reference>
<dbReference type="Proteomes" id="UP000762676">
    <property type="component" value="Unassembled WGS sequence"/>
</dbReference>